<evidence type="ECO:0000259" key="8">
    <source>
        <dbReference type="PROSITE" id="PS50109"/>
    </source>
</evidence>
<dbReference type="PANTHER" id="PTHR45453:SF1">
    <property type="entry name" value="PHOSPHATE REGULON SENSOR PROTEIN PHOR"/>
    <property type="match status" value="1"/>
</dbReference>
<dbReference type="InterPro" id="IPR036097">
    <property type="entry name" value="HisK_dim/P_sf"/>
</dbReference>
<dbReference type="GO" id="GO:0000155">
    <property type="term" value="F:phosphorelay sensor kinase activity"/>
    <property type="evidence" value="ECO:0007669"/>
    <property type="project" value="InterPro"/>
</dbReference>
<dbReference type="InterPro" id="IPR003661">
    <property type="entry name" value="HisK_dim/P_dom"/>
</dbReference>
<dbReference type="PANTHER" id="PTHR45453">
    <property type="entry name" value="PHOSPHATE REGULON SENSOR PROTEIN PHOR"/>
    <property type="match status" value="1"/>
</dbReference>
<feature type="domain" description="Histidine kinase" evidence="8">
    <location>
        <begin position="290"/>
        <end position="509"/>
    </location>
</feature>
<dbReference type="SMART" id="SM00388">
    <property type="entry name" value="HisKA"/>
    <property type="match status" value="1"/>
</dbReference>
<evidence type="ECO:0000256" key="1">
    <source>
        <dbReference type="ARBA" id="ARBA00000085"/>
    </source>
</evidence>
<dbReference type="Pfam" id="PF02518">
    <property type="entry name" value="HATPase_c"/>
    <property type="match status" value="1"/>
</dbReference>
<dbReference type="PRINTS" id="PR00344">
    <property type="entry name" value="BCTRLSENSOR"/>
</dbReference>
<dbReference type="InterPro" id="IPR004358">
    <property type="entry name" value="Sig_transdc_His_kin-like_C"/>
</dbReference>
<evidence type="ECO:0000256" key="2">
    <source>
        <dbReference type="ARBA" id="ARBA00012438"/>
    </source>
</evidence>
<protein>
    <recommendedName>
        <fullName evidence="2">histidine kinase</fullName>
        <ecNumber evidence="2">2.7.13.3</ecNumber>
    </recommendedName>
</protein>
<dbReference type="Gene3D" id="3.30.565.10">
    <property type="entry name" value="Histidine kinase-like ATPase, C-terminal domain"/>
    <property type="match status" value="1"/>
</dbReference>
<dbReference type="GO" id="GO:0016036">
    <property type="term" value="P:cellular response to phosphate starvation"/>
    <property type="evidence" value="ECO:0007669"/>
    <property type="project" value="TreeGrafter"/>
</dbReference>
<dbReference type="InterPro" id="IPR003594">
    <property type="entry name" value="HATPase_dom"/>
</dbReference>
<dbReference type="SUPFAM" id="SSF55874">
    <property type="entry name" value="ATPase domain of HSP90 chaperone/DNA topoisomerase II/histidine kinase"/>
    <property type="match status" value="1"/>
</dbReference>
<dbReference type="InterPro" id="IPR050351">
    <property type="entry name" value="BphY/WalK/GraS-like"/>
</dbReference>
<evidence type="ECO:0000256" key="7">
    <source>
        <dbReference type="SAM" id="Phobius"/>
    </source>
</evidence>
<comment type="catalytic activity">
    <reaction evidence="1">
        <text>ATP + protein L-histidine = ADP + protein N-phospho-L-histidine.</text>
        <dbReference type="EC" id="2.7.13.3"/>
    </reaction>
</comment>
<feature type="transmembrane region" description="Helical" evidence="7">
    <location>
        <begin position="7"/>
        <end position="28"/>
    </location>
</feature>
<dbReference type="GO" id="GO:0004721">
    <property type="term" value="F:phosphoprotein phosphatase activity"/>
    <property type="evidence" value="ECO:0007669"/>
    <property type="project" value="TreeGrafter"/>
</dbReference>
<reference evidence="9 10" key="1">
    <citation type="submission" date="2021-05" db="EMBL/GenBank/DDBJ databases">
        <title>A Polyphasic approach of four new species of the genus Ohtaekwangia: Ohtaekwangia histidinii sp. nov., Ohtaekwangia cretensis sp. nov., Ohtaekwangia indiensis sp. nov., Ohtaekwangia reichenbachii sp. nov. from diverse environment.</title>
        <authorList>
            <person name="Octaviana S."/>
        </authorList>
    </citation>
    <scope>NUCLEOTIDE SEQUENCE [LARGE SCALE GENOMIC DNA]</scope>
    <source>
        <strain evidence="9 10">PWU37</strain>
    </source>
</reference>
<keyword evidence="7" id="KW-1133">Transmembrane helix</keyword>
<evidence type="ECO:0000256" key="4">
    <source>
        <dbReference type="ARBA" id="ARBA00022679"/>
    </source>
</evidence>
<evidence type="ECO:0000256" key="3">
    <source>
        <dbReference type="ARBA" id="ARBA00022553"/>
    </source>
</evidence>
<dbReference type="FunFam" id="3.30.565.10:FF:000006">
    <property type="entry name" value="Sensor histidine kinase WalK"/>
    <property type="match status" value="1"/>
</dbReference>
<dbReference type="SUPFAM" id="SSF47384">
    <property type="entry name" value="Homodimeric domain of signal transducing histidine kinase"/>
    <property type="match status" value="1"/>
</dbReference>
<keyword evidence="4" id="KW-0808">Transferase</keyword>
<evidence type="ECO:0000313" key="9">
    <source>
        <dbReference type="EMBL" id="MBT1689811.1"/>
    </source>
</evidence>
<keyword evidence="6" id="KW-0902">Two-component regulatory system</keyword>
<name>A0AAP2GJW5_9BACT</name>
<dbReference type="Gene3D" id="1.10.287.130">
    <property type="match status" value="1"/>
</dbReference>
<proteinExistence type="predicted"/>
<dbReference type="Proteomes" id="UP001319180">
    <property type="component" value="Unassembled WGS sequence"/>
</dbReference>
<dbReference type="CDD" id="cd00075">
    <property type="entry name" value="HATPase"/>
    <property type="match status" value="1"/>
</dbReference>
<dbReference type="PROSITE" id="PS50109">
    <property type="entry name" value="HIS_KIN"/>
    <property type="match status" value="1"/>
</dbReference>
<evidence type="ECO:0000313" key="10">
    <source>
        <dbReference type="Proteomes" id="UP001319180"/>
    </source>
</evidence>
<keyword evidence="7" id="KW-0812">Transmembrane</keyword>
<dbReference type="InterPro" id="IPR036890">
    <property type="entry name" value="HATPase_C_sf"/>
</dbReference>
<comment type="caution">
    <text evidence="9">The sequence shown here is derived from an EMBL/GenBank/DDBJ whole genome shotgun (WGS) entry which is preliminary data.</text>
</comment>
<dbReference type="EC" id="2.7.13.3" evidence="2"/>
<dbReference type="GO" id="GO:0005886">
    <property type="term" value="C:plasma membrane"/>
    <property type="evidence" value="ECO:0007669"/>
    <property type="project" value="TreeGrafter"/>
</dbReference>
<dbReference type="Pfam" id="PF00512">
    <property type="entry name" value="HisKA"/>
    <property type="match status" value="1"/>
</dbReference>
<evidence type="ECO:0000256" key="5">
    <source>
        <dbReference type="ARBA" id="ARBA00022777"/>
    </source>
</evidence>
<dbReference type="AlphaFoldDB" id="A0AAP2GJW5"/>
<dbReference type="RefSeq" id="WP_254093034.1">
    <property type="nucleotide sequence ID" value="NZ_JAHESC010000048.1"/>
</dbReference>
<keyword evidence="7" id="KW-0472">Membrane</keyword>
<gene>
    <name evidence="9" type="ORF">KK078_24835</name>
</gene>
<dbReference type="SMART" id="SM00387">
    <property type="entry name" value="HATPase_c"/>
    <property type="match status" value="1"/>
</dbReference>
<sequence>MKQNKNIVTIALMICSLALLVILQIFWLQSSYEKAFHSLRRESSMIFRTTVITLRDSLFMRSVEILPADSLPRSVEYGLTGDSARPALAYRANHIKHLRDNDERGEVAIYTAISTGDSISPDMLRPIAGRLQTIRGEMRAAPGKSFIVRLTTDTLNMDTLRMQYREALGKANIHTPFTIRHAVTAPPEHGRHPGPFGFTSEFETAQEAGQRSENALYADSLTLDAVRTNPVSRYTASLANVRGVILAQITPQILFALFLTLLTATAFLVMFRNLRAQQRLMEAKNDFISNVTHELKTPVATVSVALEALRNFHAIDNPTLTQAYLDIAQHELNRLTVMTDKILETSVFETNGVDYRPERIDMDTITQQIIVSMKMVFETRGATIHYNKEGNNFVLHGGAIHLTNVIYNLIDNALKYSAKSPVITVSLKNAADSVSLSVKDEGLGIAAEYQKKIFEKFFRIPTGDVHNTKGYGLGLHYVASVIRSHGGRIDLQSKPGKGSCFTIILPRQGATALLS</sequence>
<keyword evidence="10" id="KW-1185">Reference proteome</keyword>
<organism evidence="9 10">
    <name type="scientific">Dawidia soli</name>
    <dbReference type="NCBI Taxonomy" id="2782352"/>
    <lineage>
        <taxon>Bacteria</taxon>
        <taxon>Pseudomonadati</taxon>
        <taxon>Bacteroidota</taxon>
        <taxon>Cytophagia</taxon>
        <taxon>Cytophagales</taxon>
        <taxon>Chryseotaleaceae</taxon>
        <taxon>Dawidia</taxon>
    </lineage>
</organism>
<evidence type="ECO:0000256" key="6">
    <source>
        <dbReference type="ARBA" id="ARBA00023012"/>
    </source>
</evidence>
<feature type="transmembrane region" description="Helical" evidence="7">
    <location>
        <begin position="253"/>
        <end position="271"/>
    </location>
</feature>
<accession>A0AAP2GJW5</accession>
<keyword evidence="5 9" id="KW-0418">Kinase</keyword>
<keyword evidence="3" id="KW-0597">Phosphoprotein</keyword>
<dbReference type="EMBL" id="JAHESC010000048">
    <property type="protein sequence ID" value="MBT1689811.1"/>
    <property type="molecule type" value="Genomic_DNA"/>
</dbReference>
<dbReference type="InterPro" id="IPR005467">
    <property type="entry name" value="His_kinase_dom"/>
</dbReference>
<dbReference type="CDD" id="cd00082">
    <property type="entry name" value="HisKA"/>
    <property type="match status" value="1"/>
</dbReference>